<dbReference type="EMBL" id="JARQWQ010000006">
    <property type="protein sequence ID" value="KAK2571114.1"/>
    <property type="molecule type" value="Genomic_DNA"/>
</dbReference>
<comment type="caution">
    <text evidence="1">The sequence shown here is derived from an EMBL/GenBank/DDBJ whole genome shotgun (WGS) entry which is preliminary data.</text>
</comment>
<reference evidence="1" key="1">
    <citation type="journal article" date="2023" name="G3 (Bethesda)">
        <title>Whole genome assembly and annotation of the endangered Caribbean coral Acropora cervicornis.</title>
        <authorList>
            <person name="Selwyn J.D."/>
            <person name="Vollmer S.V."/>
        </authorList>
    </citation>
    <scope>NUCLEOTIDE SEQUENCE</scope>
    <source>
        <strain evidence="1">K2</strain>
    </source>
</reference>
<keyword evidence="2" id="KW-1185">Reference proteome</keyword>
<name>A0AAD9VE71_ACRCE</name>
<accession>A0AAD9VE71</accession>
<protein>
    <submittedName>
        <fullName evidence="1">Uncharacterized protein</fullName>
    </submittedName>
</protein>
<proteinExistence type="predicted"/>
<evidence type="ECO:0000313" key="2">
    <source>
        <dbReference type="Proteomes" id="UP001249851"/>
    </source>
</evidence>
<dbReference type="AlphaFoldDB" id="A0AAD9VE71"/>
<reference evidence="1" key="2">
    <citation type="journal article" date="2023" name="Science">
        <title>Genomic signatures of disease resistance in endangered staghorn corals.</title>
        <authorList>
            <person name="Vollmer S.V."/>
            <person name="Selwyn J.D."/>
            <person name="Despard B.A."/>
            <person name="Roesel C.L."/>
        </authorList>
    </citation>
    <scope>NUCLEOTIDE SEQUENCE</scope>
    <source>
        <strain evidence="1">K2</strain>
    </source>
</reference>
<sequence length="198" mass="24154">MDVLYKVRTPNRYRIFKYWPNKRFVQHRENVFNFNRDLECVPFDVAYFFDDINDICWAWEKMYTDVLNDHAPIKSRKIRSAPGQSKFITPEISKVMWKRNALKRKYYKTRSSVDWEAYRTQRNRVVSMRRKSVVNYFDRLCVSRAGNPREFWRAVRPFMHAKKSAPEQCINLKDRETVIRDQNQVAETMNKYFTNIRI</sequence>
<evidence type="ECO:0000313" key="1">
    <source>
        <dbReference type="EMBL" id="KAK2571114.1"/>
    </source>
</evidence>
<dbReference type="Proteomes" id="UP001249851">
    <property type="component" value="Unassembled WGS sequence"/>
</dbReference>
<organism evidence="1 2">
    <name type="scientific">Acropora cervicornis</name>
    <name type="common">Staghorn coral</name>
    <dbReference type="NCBI Taxonomy" id="6130"/>
    <lineage>
        <taxon>Eukaryota</taxon>
        <taxon>Metazoa</taxon>
        <taxon>Cnidaria</taxon>
        <taxon>Anthozoa</taxon>
        <taxon>Hexacorallia</taxon>
        <taxon>Scleractinia</taxon>
        <taxon>Astrocoeniina</taxon>
        <taxon>Acroporidae</taxon>
        <taxon>Acropora</taxon>
    </lineage>
</organism>
<gene>
    <name evidence="1" type="ORF">P5673_003674</name>
</gene>